<dbReference type="Gene3D" id="3.40.630.10">
    <property type="entry name" value="Zn peptidases"/>
    <property type="match status" value="1"/>
</dbReference>
<sequence length="204" mass="22861">MSQRRRLQPISAVILLLALSLPPYIFASHNQDQPNHESNPISRFQNYLKINTAHPKPNYTAAVDYLTDFSATIPTLQTQTIYLTTPDKPLLLVTWLGSNPSLPAILLNSHLDSVPAEPSKWIHDPFAAHLTDDGKIYARGAQDDKCMDLGLLSRVSEEKLAWLAKHSKSTTSEERPIWSLVLTLAHQWSREALLTLCLDTSTIL</sequence>
<name>A0ABD3BZ60_9LAMI</name>
<evidence type="ECO:0008006" key="4">
    <source>
        <dbReference type="Google" id="ProtNLM"/>
    </source>
</evidence>
<evidence type="ECO:0000256" key="1">
    <source>
        <dbReference type="SAM" id="SignalP"/>
    </source>
</evidence>
<evidence type="ECO:0000313" key="3">
    <source>
        <dbReference type="Proteomes" id="UP001632038"/>
    </source>
</evidence>
<dbReference type="PANTHER" id="PTHR45892:SF3">
    <property type="entry name" value="PUTATIVE-RELATED"/>
    <property type="match status" value="1"/>
</dbReference>
<dbReference type="EMBL" id="JAVIJP010000058">
    <property type="protein sequence ID" value="KAL3622800.1"/>
    <property type="molecule type" value="Genomic_DNA"/>
</dbReference>
<dbReference type="SUPFAM" id="SSF53187">
    <property type="entry name" value="Zn-dependent exopeptidases"/>
    <property type="match status" value="1"/>
</dbReference>
<dbReference type="Proteomes" id="UP001632038">
    <property type="component" value="Unassembled WGS sequence"/>
</dbReference>
<organism evidence="2 3">
    <name type="scientific">Castilleja foliolosa</name>
    <dbReference type="NCBI Taxonomy" id="1961234"/>
    <lineage>
        <taxon>Eukaryota</taxon>
        <taxon>Viridiplantae</taxon>
        <taxon>Streptophyta</taxon>
        <taxon>Embryophyta</taxon>
        <taxon>Tracheophyta</taxon>
        <taxon>Spermatophyta</taxon>
        <taxon>Magnoliopsida</taxon>
        <taxon>eudicotyledons</taxon>
        <taxon>Gunneridae</taxon>
        <taxon>Pentapetalae</taxon>
        <taxon>asterids</taxon>
        <taxon>lamiids</taxon>
        <taxon>Lamiales</taxon>
        <taxon>Orobanchaceae</taxon>
        <taxon>Pedicularideae</taxon>
        <taxon>Castillejinae</taxon>
        <taxon>Castilleja</taxon>
    </lineage>
</organism>
<dbReference type="InterPro" id="IPR002933">
    <property type="entry name" value="Peptidase_M20"/>
</dbReference>
<keyword evidence="1" id="KW-0732">Signal</keyword>
<proteinExistence type="predicted"/>
<accession>A0ABD3BZ60</accession>
<dbReference type="PANTHER" id="PTHR45892">
    <property type="entry name" value="AMINOACYLASE-1"/>
    <property type="match status" value="1"/>
</dbReference>
<feature type="chain" id="PRO_5044817365" description="Aminoacylase-1" evidence="1">
    <location>
        <begin position="28"/>
        <end position="204"/>
    </location>
</feature>
<reference evidence="3" key="1">
    <citation type="journal article" date="2024" name="IScience">
        <title>Strigolactones Initiate the Formation of Haustorium-like Structures in Castilleja.</title>
        <authorList>
            <person name="Buerger M."/>
            <person name="Peterson D."/>
            <person name="Chory J."/>
        </authorList>
    </citation>
    <scope>NUCLEOTIDE SEQUENCE [LARGE SCALE GENOMIC DNA]</scope>
</reference>
<dbReference type="InterPro" id="IPR052083">
    <property type="entry name" value="Aminoacylase-1_M20A"/>
</dbReference>
<dbReference type="Pfam" id="PF01546">
    <property type="entry name" value="Peptidase_M20"/>
    <property type="match status" value="1"/>
</dbReference>
<feature type="signal peptide" evidence="1">
    <location>
        <begin position="1"/>
        <end position="27"/>
    </location>
</feature>
<evidence type="ECO:0000313" key="2">
    <source>
        <dbReference type="EMBL" id="KAL3622800.1"/>
    </source>
</evidence>
<protein>
    <recommendedName>
        <fullName evidence="4">Aminoacylase-1</fullName>
    </recommendedName>
</protein>
<gene>
    <name evidence="2" type="ORF">CASFOL_033408</name>
</gene>
<dbReference type="AlphaFoldDB" id="A0ABD3BZ60"/>
<keyword evidence="3" id="KW-1185">Reference proteome</keyword>
<comment type="caution">
    <text evidence="2">The sequence shown here is derived from an EMBL/GenBank/DDBJ whole genome shotgun (WGS) entry which is preliminary data.</text>
</comment>